<proteinExistence type="predicted"/>
<dbReference type="InterPro" id="IPR019251">
    <property type="entry name" value="DUF2231_TM"/>
</dbReference>
<feature type="transmembrane region" description="Helical" evidence="1">
    <location>
        <begin position="16"/>
        <end position="37"/>
    </location>
</feature>
<feature type="transmembrane region" description="Helical" evidence="1">
    <location>
        <begin position="116"/>
        <end position="137"/>
    </location>
</feature>
<dbReference type="AlphaFoldDB" id="A0A6J7HN53"/>
<accession>A0A6J7HN53</accession>
<protein>
    <submittedName>
        <fullName evidence="3">Unannotated protein</fullName>
    </submittedName>
</protein>
<name>A0A6J7HN53_9ZZZZ</name>
<feature type="domain" description="DUF2231" evidence="2">
    <location>
        <begin position="10"/>
        <end position="153"/>
    </location>
</feature>
<keyword evidence="1" id="KW-0812">Transmembrane</keyword>
<keyword evidence="1" id="KW-1133">Transmembrane helix</keyword>
<gene>
    <name evidence="3" type="ORF">UFOPK3610_01491</name>
</gene>
<evidence type="ECO:0000259" key="2">
    <source>
        <dbReference type="Pfam" id="PF09990"/>
    </source>
</evidence>
<dbReference type="Pfam" id="PF09990">
    <property type="entry name" value="DUF2231"/>
    <property type="match status" value="1"/>
</dbReference>
<evidence type="ECO:0000313" key="3">
    <source>
        <dbReference type="EMBL" id="CAB4922431.1"/>
    </source>
</evidence>
<reference evidence="3" key="1">
    <citation type="submission" date="2020-05" db="EMBL/GenBank/DDBJ databases">
        <authorList>
            <person name="Chiriac C."/>
            <person name="Salcher M."/>
            <person name="Ghai R."/>
            <person name="Kavagutti S V."/>
        </authorList>
    </citation>
    <scope>NUCLEOTIDE SEQUENCE</scope>
</reference>
<sequence>MDSAFDTIFGLPTHVLVVHFVVVLLPLAAIGAVIMAIKQRWSVRFGPVVAALAFVGLGVTVVAKESGQAFAQRVGTPMPHAELANTLPFFALALFVTVAALWLLDRKGSAKRKRPIGVAILAILVIAVAALTTLWTIRVGHSGSEAVWQAIVQKTQ</sequence>
<keyword evidence="1" id="KW-0472">Membrane</keyword>
<organism evidence="3">
    <name type="scientific">freshwater metagenome</name>
    <dbReference type="NCBI Taxonomy" id="449393"/>
    <lineage>
        <taxon>unclassified sequences</taxon>
        <taxon>metagenomes</taxon>
        <taxon>ecological metagenomes</taxon>
    </lineage>
</organism>
<feature type="transmembrane region" description="Helical" evidence="1">
    <location>
        <begin position="83"/>
        <end position="104"/>
    </location>
</feature>
<evidence type="ECO:0000256" key="1">
    <source>
        <dbReference type="SAM" id="Phobius"/>
    </source>
</evidence>
<feature type="transmembrane region" description="Helical" evidence="1">
    <location>
        <begin position="44"/>
        <end position="63"/>
    </location>
</feature>
<dbReference type="EMBL" id="CAFBMR010000073">
    <property type="protein sequence ID" value="CAB4922431.1"/>
    <property type="molecule type" value="Genomic_DNA"/>
</dbReference>